<comment type="caution">
    <text evidence="1">The sequence shown here is derived from an EMBL/GenBank/DDBJ whole genome shotgun (WGS) entry which is preliminary data.</text>
</comment>
<dbReference type="EMBL" id="JABSTQ010010244">
    <property type="protein sequence ID" value="KAG0422350.1"/>
    <property type="molecule type" value="Genomic_DNA"/>
</dbReference>
<organism evidence="1 2">
    <name type="scientific">Ixodes persulcatus</name>
    <name type="common">Taiga tick</name>
    <dbReference type="NCBI Taxonomy" id="34615"/>
    <lineage>
        <taxon>Eukaryota</taxon>
        <taxon>Metazoa</taxon>
        <taxon>Ecdysozoa</taxon>
        <taxon>Arthropoda</taxon>
        <taxon>Chelicerata</taxon>
        <taxon>Arachnida</taxon>
        <taxon>Acari</taxon>
        <taxon>Parasitiformes</taxon>
        <taxon>Ixodida</taxon>
        <taxon>Ixodoidea</taxon>
        <taxon>Ixodidae</taxon>
        <taxon>Ixodinae</taxon>
        <taxon>Ixodes</taxon>
    </lineage>
</organism>
<proteinExistence type="predicted"/>
<name>A0AC60PPS2_IXOPE</name>
<dbReference type="Proteomes" id="UP000805193">
    <property type="component" value="Unassembled WGS sequence"/>
</dbReference>
<reference evidence="1 2" key="1">
    <citation type="journal article" date="2020" name="Cell">
        <title>Large-Scale Comparative Analyses of Tick Genomes Elucidate Their Genetic Diversity and Vector Capacities.</title>
        <authorList>
            <consortium name="Tick Genome and Microbiome Consortium (TIGMIC)"/>
            <person name="Jia N."/>
            <person name="Wang J."/>
            <person name="Shi W."/>
            <person name="Du L."/>
            <person name="Sun Y."/>
            <person name="Zhan W."/>
            <person name="Jiang J.F."/>
            <person name="Wang Q."/>
            <person name="Zhang B."/>
            <person name="Ji P."/>
            <person name="Bell-Sakyi L."/>
            <person name="Cui X.M."/>
            <person name="Yuan T.T."/>
            <person name="Jiang B.G."/>
            <person name="Yang W.F."/>
            <person name="Lam T.T."/>
            <person name="Chang Q.C."/>
            <person name="Ding S.J."/>
            <person name="Wang X.J."/>
            <person name="Zhu J.G."/>
            <person name="Ruan X.D."/>
            <person name="Zhao L."/>
            <person name="Wei J.T."/>
            <person name="Ye R.Z."/>
            <person name="Que T.C."/>
            <person name="Du C.H."/>
            <person name="Zhou Y.H."/>
            <person name="Cheng J.X."/>
            <person name="Dai P.F."/>
            <person name="Guo W.B."/>
            <person name="Han X.H."/>
            <person name="Huang E.J."/>
            <person name="Li L.F."/>
            <person name="Wei W."/>
            <person name="Gao Y.C."/>
            <person name="Liu J.Z."/>
            <person name="Shao H.Z."/>
            <person name="Wang X."/>
            <person name="Wang C.C."/>
            <person name="Yang T.C."/>
            <person name="Huo Q.B."/>
            <person name="Li W."/>
            <person name="Chen H.Y."/>
            <person name="Chen S.E."/>
            <person name="Zhou L.G."/>
            <person name="Ni X.B."/>
            <person name="Tian J.H."/>
            <person name="Sheng Y."/>
            <person name="Liu T."/>
            <person name="Pan Y.S."/>
            <person name="Xia L.Y."/>
            <person name="Li J."/>
            <person name="Zhao F."/>
            <person name="Cao W.C."/>
        </authorList>
    </citation>
    <scope>NUCLEOTIDE SEQUENCE [LARGE SCALE GENOMIC DNA]</scope>
    <source>
        <strain evidence="1">Iper-2018</strain>
    </source>
</reference>
<protein>
    <submittedName>
        <fullName evidence="1">Uncharacterized protein</fullName>
    </submittedName>
</protein>
<evidence type="ECO:0000313" key="1">
    <source>
        <dbReference type="EMBL" id="KAG0422350.1"/>
    </source>
</evidence>
<evidence type="ECO:0000313" key="2">
    <source>
        <dbReference type="Proteomes" id="UP000805193"/>
    </source>
</evidence>
<accession>A0AC60PPS2</accession>
<sequence length="576" mass="63560">MVTDSYGLRLFFESYAPHVRLSWTGCIVCTAEFPKVSELQDLAWTAILSGKTATLNHDVPMMRCGLLPLGLGAAAVAADSVPALLMTVPRSRNPLGNKCGMDKLVELGDPDRLVGEEDLIVLKLDKPSASPHRFPKRCLLDASCQLVTLNKETFVASRAFLGKQRFLSALFAGCEAFTSSNAYSSAARDILKHAKTLAIVHNRDLVMDLVTRFPSVSVLVLWHDLRLQSEPNERFSEKSSSLTTLVGSTPGLGVDHLFICPITIASLLASCPWLTEVHSPMNEVVIMTDASAFCGFPVPAPMICSSPELILGCHLERLDESTFVVEDGSARCVARAARTYPNLRHLWLNTTCTDALASVTDFSNLRRLSLMFAADGSLCPFAPHAARLVRKFNLDELSLKNFDDVSLSYVAKHCRNLRTLSLITCNVSEEEASADWFPKLESFRVGRSISTPTFRGLLSACRRLKRLELRSDGACGMFLDPGVSTTTFPQLERLHFGTYLTLKELGASIADLRALSLRLPALRILATDSYDVRLFFENYVPRVKLAWTTCAVCAAEFPKLDKNQGVTWQMVRLDKD</sequence>
<gene>
    <name evidence="1" type="ORF">HPB47_001815</name>
</gene>
<keyword evidence="2" id="KW-1185">Reference proteome</keyword>